<sequence length="117" mass="13516">MKNHYVDMTKIMKKCYNGGTLHLFREKINCLCPKEFTGQFCEYSISNNKTITKEKRPAIINPINLSKDTNQIIVNTHSLNCQIQFGNQGLIDSIKFIMTLIKVFEKKCILIFIALNL</sequence>
<name>A0A3M7PGV9_BRAPC</name>
<accession>A0A3M7PGV9</accession>
<gene>
    <name evidence="3" type="ORF">BpHYR1_047897</name>
</gene>
<comment type="caution">
    <text evidence="1">Lacks conserved residue(s) required for the propagation of feature annotation.</text>
</comment>
<keyword evidence="1" id="KW-0245">EGF-like domain</keyword>
<protein>
    <recommendedName>
        <fullName evidence="2">EGF-like domain-containing protein</fullName>
    </recommendedName>
</protein>
<dbReference type="OrthoDB" id="9893603at2759"/>
<proteinExistence type="predicted"/>
<feature type="domain" description="EGF-like" evidence="2">
    <location>
        <begin position="5"/>
        <end position="42"/>
    </location>
</feature>
<feature type="disulfide bond" evidence="1">
    <location>
        <begin position="32"/>
        <end position="41"/>
    </location>
</feature>
<dbReference type="Gene3D" id="2.10.25.10">
    <property type="entry name" value="Laminin"/>
    <property type="match status" value="1"/>
</dbReference>
<dbReference type="EMBL" id="REGN01010833">
    <property type="protein sequence ID" value="RMZ98341.1"/>
    <property type="molecule type" value="Genomic_DNA"/>
</dbReference>
<dbReference type="PROSITE" id="PS00022">
    <property type="entry name" value="EGF_1"/>
    <property type="match status" value="1"/>
</dbReference>
<organism evidence="3 4">
    <name type="scientific">Brachionus plicatilis</name>
    <name type="common">Marine rotifer</name>
    <name type="synonym">Brachionus muelleri</name>
    <dbReference type="NCBI Taxonomy" id="10195"/>
    <lineage>
        <taxon>Eukaryota</taxon>
        <taxon>Metazoa</taxon>
        <taxon>Spiralia</taxon>
        <taxon>Gnathifera</taxon>
        <taxon>Rotifera</taxon>
        <taxon>Eurotatoria</taxon>
        <taxon>Monogononta</taxon>
        <taxon>Pseudotrocha</taxon>
        <taxon>Ploima</taxon>
        <taxon>Brachionidae</taxon>
        <taxon>Brachionus</taxon>
    </lineage>
</organism>
<keyword evidence="1" id="KW-1015">Disulfide bond</keyword>
<keyword evidence="4" id="KW-1185">Reference proteome</keyword>
<evidence type="ECO:0000256" key="1">
    <source>
        <dbReference type="PROSITE-ProRule" id="PRU00076"/>
    </source>
</evidence>
<evidence type="ECO:0000313" key="4">
    <source>
        <dbReference type="Proteomes" id="UP000276133"/>
    </source>
</evidence>
<evidence type="ECO:0000259" key="2">
    <source>
        <dbReference type="PROSITE" id="PS50026"/>
    </source>
</evidence>
<dbReference type="PROSITE" id="PS50026">
    <property type="entry name" value="EGF_3"/>
    <property type="match status" value="1"/>
</dbReference>
<evidence type="ECO:0000313" key="3">
    <source>
        <dbReference type="EMBL" id="RMZ98341.1"/>
    </source>
</evidence>
<dbReference type="InterPro" id="IPR000742">
    <property type="entry name" value="EGF"/>
</dbReference>
<dbReference type="AlphaFoldDB" id="A0A3M7PGV9"/>
<reference evidence="3 4" key="1">
    <citation type="journal article" date="2018" name="Sci. Rep.">
        <title>Genomic signatures of local adaptation to the degree of environmental predictability in rotifers.</title>
        <authorList>
            <person name="Franch-Gras L."/>
            <person name="Hahn C."/>
            <person name="Garcia-Roger E.M."/>
            <person name="Carmona M.J."/>
            <person name="Serra M."/>
            <person name="Gomez A."/>
        </authorList>
    </citation>
    <scope>NUCLEOTIDE SEQUENCE [LARGE SCALE GENOMIC DNA]</scope>
    <source>
        <strain evidence="3">HYR1</strain>
    </source>
</reference>
<dbReference type="Proteomes" id="UP000276133">
    <property type="component" value="Unassembled WGS sequence"/>
</dbReference>
<dbReference type="SUPFAM" id="SSF57196">
    <property type="entry name" value="EGF/Laminin"/>
    <property type="match status" value="1"/>
</dbReference>
<comment type="caution">
    <text evidence="3">The sequence shown here is derived from an EMBL/GenBank/DDBJ whole genome shotgun (WGS) entry which is preliminary data.</text>
</comment>